<reference evidence="2" key="1">
    <citation type="journal article" date="2023" name="GigaByte">
        <title>Genome assembly of the bearded iris, Iris pallida Lam.</title>
        <authorList>
            <person name="Bruccoleri R.E."/>
            <person name="Oakeley E.J."/>
            <person name="Faust A.M.E."/>
            <person name="Altorfer M."/>
            <person name="Dessus-Babus S."/>
            <person name="Burckhardt D."/>
            <person name="Oertli M."/>
            <person name="Naumann U."/>
            <person name="Petersen F."/>
            <person name="Wong J."/>
        </authorList>
    </citation>
    <scope>NUCLEOTIDE SEQUENCE</scope>
    <source>
        <strain evidence="2">GSM-AAB239-AS_SAM_17_03QT</strain>
    </source>
</reference>
<evidence type="ECO:0000313" key="2">
    <source>
        <dbReference type="EMBL" id="KAJ6814198.1"/>
    </source>
</evidence>
<proteinExistence type="predicted"/>
<keyword evidence="3" id="KW-1185">Reference proteome</keyword>
<organism evidence="2 3">
    <name type="scientific">Iris pallida</name>
    <name type="common">Sweet iris</name>
    <dbReference type="NCBI Taxonomy" id="29817"/>
    <lineage>
        <taxon>Eukaryota</taxon>
        <taxon>Viridiplantae</taxon>
        <taxon>Streptophyta</taxon>
        <taxon>Embryophyta</taxon>
        <taxon>Tracheophyta</taxon>
        <taxon>Spermatophyta</taxon>
        <taxon>Magnoliopsida</taxon>
        <taxon>Liliopsida</taxon>
        <taxon>Asparagales</taxon>
        <taxon>Iridaceae</taxon>
        <taxon>Iridoideae</taxon>
        <taxon>Irideae</taxon>
        <taxon>Iris</taxon>
    </lineage>
</organism>
<feature type="domain" description="UspA" evidence="1">
    <location>
        <begin position="5"/>
        <end position="111"/>
    </location>
</feature>
<dbReference type="InterPro" id="IPR014729">
    <property type="entry name" value="Rossmann-like_a/b/a_fold"/>
</dbReference>
<reference evidence="2" key="2">
    <citation type="submission" date="2023-04" db="EMBL/GenBank/DDBJ databases">
        <authorList>
            <person name="Bruccoleri R.E."/>
            <person name="Oakeley E.J."/>
            <person name="Faust A.-M."/>
            <person name="Dessus-Babus S."/>
            <person name="Altorfer M."/>
            <person name="Burckhardt D."/>
            <person name="Oertli M."/>
            <person name="Naumann U."/>
            <person name="Petersen F."/>
            <person name="Wong J."/>
        </authorList>
    </citation>
    <scope>NUCLEOTIDE SEQUENCE</scope>
    <source>
        <strain evidence="2">GSM-AAB239-AS_SAM_17_03QT</strain>
        <tissue evidence="2">Leaf</tissue>
    </source>
</reference>
<dbReference type="Proteomes" id="UP001140949">
    <property type="component" value="Unassembled WGS sequence"/>
</dbReference>
<dbReference type="Gene3D" id="3.40.50.620">
    <property type="entry name" value="HUPs"/>
    <property type="match status" value="1"/>
</dbReference>
<dbReference type="PANTHER" id="PTHR47848">
    <property type="entry name" value="ADENINE NUCLEOTIDE ALPHA HYDROLASES-LIKE SUPERFAMILY PROTEIN"/>
    <property type="match status" value="1"/>
</dbReference>
<evidence type="ECO:0000259" key="1">
    <source>
        <dbReference type="Pfam" id="PF00582"/>
    </source>
</evidence>
<dbReference type="PANTHER" id="PTHR47848:SF1">
    <property type="entry name" value="ADENINE NUCLEOTIDE ALPHA HYDROLASES-LIKE SUPERFAMILY PROTEIN"/>
    <property type="match status" value="1"/>
</dbReference>
<sequence>MDQNQRVVVLVEETEAARKALRWAARNFLRGADSITLLHVHPSTRSRSRQKKLRLKGFQLALSFKELCNGIAEAKVEITVMEGDQAASIVSLVNKIGAATLIVGLHDQSFVYQSATAIFGMRSLGCRILAIKQHSTVYDAELSQVEITPLRSEQRASFQVFPCPMWKKRSRRRR</sequence>
<gene>
    <name evidence="2" type="ORF">M6B38_140375</name>
</gene>
<dbReference type="InterPro" id="IPR006016">
    <property type="entry name" value="UspA"/>
</dbReference>
<name>A0AAX6FDE8_IRIPA</name>
<protein>
    <recommendedName>
        <fullName evidence="1">UspA domain-containing protein</fullName>
    </recommendedName>
</protein>
<accession>A0AAX6FDE8</accession>
<dbReference type="Pfam" id="PF00582">
    <property type="entry name" value="Usp"/>
    <property type="match status" value="1"/>
</dbReference>
<evidence type="ECO:0000313" key="3">
    <source>
        <dbReference type="Proteomes" id="UP001140949"/>
    </source>
</evidence>
<comment type="caution">
    <text evidence="2">The sequence shown here is derived from an EMBL/GenBank/DDBJ whole genome shotgun (WGS) entry which is preliminary data.</text>
</comment>
<dbReference type="EMBL" id="JANAVB010029818">
    <property type="protein sequence ID" value="KAJ6814198.1"/>
    <property type="molecule type" value="Genomic_DNA"/>
</dbReference>
<dbReference type="SUPFAM" id="SSF52402">
    <property type="entry name" value="Adenine nucleotide alpha hydrolases-like"/>
    <property type="match status" value="1"/>
</dbReference>
<dbReference type="AlphaFoldDB" id="A0AAX6FDE8"/>